<gene>
    <name evidence="2" type="ORF">TEA_020284</name>
</gene>
<dbReference type="EMBL" id="SDRB02005503">
    <property type="protein sequence ID" value="THG14191.1"/>
    <property type="molecule type" value="Genomic_DNA"/>
</dbReference>
<reference evidence="2 3" key="1">
    <citation type="journal article" date="2018" name="Proc. Natl. Acad. Sci. U.S.A.">
        <title>Draft genome sequence of Camellia sinensis var. sinensis provides insights into the evolution of the tea genome and tea quality.</title>
        <authorList>
            <person name="Wei C."/>
            <person name="Yang H."/>
            <person name="Wang S."/>
            <person name="Zhao J."/>
            <person name="Liu C."/>
            <person name="Gao L."/>
            <person name="Xia E."/>
            <person name="Lu Y."/>
            <person name="Tai Y."/>
            <person name="She G."/>
            <person name="Sun J."/>
            <person name="Cao H."/>
            <person name="Tong W."/>
            <person name="Gao Q."/>
            <person name="Li Y."/>
            <person name="Deng W."/>
            <person name="Jiang X."/>
            <person name="Wang W."/>
            <person name="Chen Q."/>
            <person name="Zhang S."/>
            <person name="Li H."/>
            <person name="Wu J."/>
            <person name="Wang P."/>
            <person name="Li P."/>
            <person name="Shi C."/>
            <person name="Zheng F."/>
            <person name="Jian J."/>
            <person name="Huang B."/>
            <person name="Shan D."/>
            <person name="Shi M."/>
            <person name="Fang C."/>
            <person name="Yue Y."/>
            <person name="Li F."/>
            <person name="Li D."/>
            <person name="Wei S."/>
            <person name="Han B."/>
            <person name="Jiang C."/>
            <person name="Yin Y."/>
            <person name="Xia T."/>
            <person name="Zhang Z."/>
            <person name="Bennetzen J.L."/>
            <person name="Zhao S."/>
            <person name="Wan X."/>
        </authorList>
    </citation>
    <scope>NUCLEOTIDE SEQUENCE [LARGE SCALE GENOMIC DNA]</scope>
    <source>
        <strain evidence="3">cv. Shuchazao</strain>
        <tissue evidence="2">Leaf</tissue>
    </source>
</reference>
<evidence type="ECO:0008006" key="4">
    <source>
        <dbReference type="Google" id="ProtNLM"/>
    </source>
</evidence>
<keyword evidence="3" id="KW-1185">Reference proteome</keyword>
<dbReference type="PANTHER" id="PTHR33355">
    <property type="entry name" value="WALL-ASSOCIATED RECEPTOR KINASE CARBOXY-TERMINAL PROTEIN-RELATED"/>
    <property type="match status" value="1"/>
</dbReference>
<evidence type="ECO:0000313" key="3">
    <source>
        <dbReference type="Proteomes" id="UP000306102"/>
    </source>
</evidence>
<dbReference type="Proteomes" id="UP000306102">
    <property type="component" value="Unassembled WGS sequence"/>
</dbReference>
<accession>A0A4S4ED10</accession>
<evidence type="ECO:0000313" key="2">
    <source>
        <dbReference type="EMBL" id="THG14191.1"/>
    </source>
</evidence>
<comment type="caution">
    <text evidence="2">The sequence shown here is derived from an EMBL/GenBank/DDBJ whole genome shotgun (WGS) entry which is preliminary data.</text>
</comment>
<protein>
    <recommendedName>
        <fullName evidence="4">Wall-associated receptor kinase C-terminal domain-containing protein</fullName>
    </recommendedName>
</protein>
<dbReference type="PANTHER" id="PTHR33355:SF10">
    <property type="entry name" value="EGF-LIKE DOMAIN-CONTAINING PROTEIN"/>
    <property type="match status" value="1"/>
</dbReference>
<dbReference type="AlphaFoldDB" id="A0A4S4ED10"/>
<feature type="compositionally biased region" description="Acidic residues" evidence="1">
    <location>
        <begin position="268"/>
        <end position="278"/>
    </location>
</feature>
<organism evidence="2 3">
    <name type="scientific">Camellia sinensis var. sinensis</name>
    <name type="common">China tea</name>
    <dbReference type="NCBI Taxonomy" id="542762"/>
    <lineage>
        <taxon>Eukaryota</taxon>
        <taxon>Viridiplantae</taxon>
        <taxon>Streptophyta</taxon>
        <taxon>Embryophyta</taxon>
        <taxon>Tracheophyta</taxon>
        <taxon>Spermatophyta</taxon>
        <taxon>Magnoliopsida</taxon>
        <taxon>eudicotyledons</taxon>
        <taxon>Gunneridae</taxon>
        <taxon>Pentapetalae</taxon>
        <taxon>asterids</taxon>
        <taxon>Ericales</taxon>
        <taxon>Theaceae</taxon>
        <taxon>Camellia</taxon>
    </lineage>
</organism>
<sequence>MFGTPFYGLGTPFDDTPFDRLGSPFAAKLAKEPVANNPSNTHLAQALDAAIRGSKLTKLAVRTNSPSQPTLAATLPAKASASIGTLPSASTTTTPSHCSTARQLHRPYTKPITVQLPRRQHLRIARLLDNFIAHIQTNPGNNSTATVPLCDTNGAAVCSLLFSCQAVSRLDTPVATCCVYTPVDLGPSFEMDLQKLQCTSYSGIYDFGGKNDDPASWQYGVALKYKFNYNNEFSTNCENCERSNGACGSATEPERVSSQIWLEFEKKEEEEEEEEEEEKEKQNWRGP</sequence>
<evidence type="ECO:0000256" key="1">
    <source>
        <dbReference type="SAM" id="MobiDB-lite"/>
    </source>
</evidence>
<feature type="region of interest" description="Disordered" evidence="1">
    <location>
        <begin position="266"/>
        <end position="287"/>
    </location>
</feature>
<name>A0A4S4ED10_CAMSN</name>
<proteinExistence type="predicted"/>